<feature type="domain" description="AAA" evidence="1">
    <location>
        <begin position="17"/>
        <end position="133"/>
    </location>
</feature>
<dbReference type="Proteomes" id="UP000309454">
    <property type="component" value="Unassembled WGS sequence"/>
</dbReference>
<keyword evidence="3" id="KW-0067">ATP-binding</keyword>
<dbReference type="EMBL" id="SSTM01000003">
    <property type="protein sequence ID" value="TJW10638.1"/>
    <property type="molecule type" value="Genomic_DNA"/>
</dbReference>
<feature type="domain" description="DUF4143" evidence="2">
    <location>
        <begin position="175"/>
        <end position="334"/>
    </location>
</feature>
<dbReference type="Pfam" id="PF13635">
    <property type="entry name" value="DUF4143"/>
    <property type="match status" value="1"/>
</dbReference>
<dbReference type="GO" id="GO:0005524">
    <property type="term" value="F:ATP binding"/>
    <property type="evidence" value="ECO:0007669"/>
    <property type="project" value="UniProtKB-KW"/>
</dbReference>
<dbReference type="Pfam" id="PF13173">
    <property type="entry name" value="AAA_14"/>
    <property type="match status" value="1"/>
</dbReference>
<keyword evidence="3" id="KW-0547">Nucleotide-binding</keyword>
<dbReference type="InterPro" id="IPR027417">
    <property type="entry name" value="P-loop_NTPase"/>
</dbReference>
<organism evidence="3 4">
    <name type="scientific">Parvibacter caecicola</name>
    <dbReference type="NCBI Taxonomy" id="747645"/>
    <lineage>
        <taxon>Bacteria</taxon>
        <taxon>Bacillati</taxon>
        <taxon>Actinomycetota</taxon>
        <taxon>Coriobacteriia</taxon>
        <taxon>Coriobacteriales</taxon>
        <taxon>Coriobacteriaceae</taxon>
        <taxon>Parvibacter</taxon>
    </lineage>
</organism>
<keyword evidence="4" id="KW-1185">Reference proteome</keyword>
<evidence type="ECO:0000313" key="3">
    <source>
        <dbReference type="EMBL" id="TJW10638.1"/>
    </source>
</evidence>
<gene>
    <name evidence="3" type="ORF">E5982_04955</name>
</gene>
<dbReference type="InterPro" id="IPR041682">
    <property type="entry name" value="AAA_14"/>
</dbReference>
<dbReference type="AlphaFoldDB" id="A0A4T9TAX4"/>
<dbReference type="InterPro" id="IPR025420">
    <property type="entry name" value="DUF4143"/>
</dbReference>
<dbReference type="PANTHER" id="PTHR43566">
    <property type="entry name" value="CONSERVED PROTEIN"/>
    <property type="match status" value="1"/>
</dbReference>
<accession>A0A4T9TAX4</accession>
<comment type="caution">
    <text evidence="3">The sequence shown here is derived from an EMBL/GenBank/DDBJ whole genome shotgun (WGS) entry which is preliminary data.</text>
</comment>
<proteinExistence type="predicted"/>
<sequence length="382" mass="43011">MIPREMQPKLLDLARKFPVVTITGPRQSGKSTLSKMTFPDYRYVTLENPNNREFAEIDPQGFLATYHNKVIIDEAQRVPQLFNYLQGHVDAADEPGQFILTGSQNFLLMDGVTQSLAGRTALLTLFPFSQTELSSQGKLPPTLDEWLLTGAFPRIYHSAIPAGDYYPPYIQTYLERDVRSLANVGNLDSFRRFMRLCAGRIGGIVDYSELAAEASIDQRTARRWLSILQASSIVFLVQPFSKNFNKRLVKRPKLYLCDTGLACALLGLRTADDVALSPFRGALFENLVLMEHLKRQWARGVQPEVWFWHETATNEVDFIIGSESSPQAVEVKSGATFSAKWFKSMKVFSALANLGPDQRIVVYGGEDSLVTSQGKVLSWRDW</sequence>
<evidence type="ECO:0000259" key="2">
    <source>
        <dbReference type="Pfam" id="PF13635"/>
    </source>
</evidence>
<evidence type="ECO:0000313" key="4">
    <source>
        <dbReference type="Proteomes" id="UP000309454"/>
    </source>
</evidence>
<evidence type="ECO:0000259" key="1">
    <source>
        <dbReference type="Pfam" id="PF13173"/>
    </source>
</evidence>
<dbReference type="OrthoDB" id="128089at2"/>
<dbReference type="SUPFAM" id="SSF52540">
    <property type="entry name" value="P-loop containing nucleoside triphosphate hydrolases"/>
    <property type="match status" value="1"/>
</dbReference>
<dbReference type="PANTHER" id="PTHR43566:SF2">
    <property type="entry name" value="DUF4143 DOMAIN-CONTAINING PROTEIN"/>
    <property type="match status" value="1"/>
</dbReference>
<reference evidence="3 4" key="1">
    <citation type="submission" date="2019-04" db="EMBL/GenBank/DDBJ databases">
        <title>Microbes associate with the intestines of laboratory mice.</title>
        <authorList>
            <person name="Navarre W."/>
            <person name="Wong E."/>
            <person name="Huang K.C."/>
            <person name="Tropini C."/>
            <person name="Ng K."/>
            <person name="Yu B."/>
        </authorList>
    </citation>
    <scope>NUCLEOTIDE SEQUENCE [LARGE SCALE GENOMIC DNA]</scope>
    <source>
        <strain evidence="3 4">NM48_B13</strain>
    </source>
</reference>
<name>A0A4T9TAX4_9ACTN</name>
<protein>
    <submittedName>
        <fullName evidence="3">ATP-binding protein</fullName>
    </submittedName>
</protein>
<dbReference type="RefSeq" id="WP_136845681.1">
    <property type="nucleotide sequence ID" value="NZ_CANPEU010000002.1"/>
</dbReference>